<evidence type="ECO:0000313" key="2">
    <source>
        <dbReference type="EMBL" id="EQD77658.1"/>
    </source>
</evidence>
<comment type="caution">
    <text evidence="2">The sequence shown here is derived from an EMBL/GenBank/DDBJ whole genome shotgun (WGS) entry which is preliminary data.</text>
</comment>
<sequence length="291" mass="32764">NFDENTVSIDGTGDPTTMKVNYESKRAKQRKKKHGEVSPSEVQNHMPMQDKKHDFQYDVLSVGAHTKIIAGFSTADDHKIGELSHAPAVIEQTVQNVPNFAILLGDALYANRPFCRLVASCNAVLYSLPKSNANLRSHGVPEWKKMMYELILDPQGFLNVYHNRSISETANSMIKRREPIPIRKRLSWRKSMEEYVKVNIHNIRQSGYLVYLVPHAAKAPLRAVSFVPKPVRAATSLIARELGHRYENGRLVGRQIAALAIENLLPCSDKELPDCLENNGLLDVLGYKKKP</sequence>
<feature type="non-terminal residue" evidence="2">
    <location>
        <position position="291"/>
    </location>
</feature>
<gene>
    <name evidence="2" type="ORF">B1A_02848</name>
</gene>
<name>T1C9A4_9ZZZZ</name>
<evidence type="ECO:0000256" key="1">
    <source>
        <dbReference type="SAM" id="MobiDB-lite"/>
    </source>
</evidence>
<reference evidence="2" key="2">
    <citation type="journal article" date="2014" name="ISME J.">
        <title>Microbial stratification in low pH oxic and suboxic macroscopic growths along an acid mine drainage.</title>
        <authorList>
            <person name="Mendez-Garcia C."/>
            <person name="Mesa V."/>
            <person name="Sprenger R.R."/>
            <person name="Richter M."/>
            <person name="Diez M.S."/>
            <person name="Solano J."/>
            <person name="Bargiela R."/>
            <person name="Golyshina O.V."/>
            <person name="Manteca A."/>
            <person name="Ramos J.L."/>
            <person name="Gallego J.R."/>
            <person name="Llorente I."/>
            <person name="Martins Dos Santos V.A."/>
            <person name="Jensen O.N."/>
            <person name="Pelaez A.I."/>
            <person name="Sanchez J."/>
            <person name="Ferrer M."/>
        </authorList>
    </citation>
    <scope>NUCLEOTIDE SEQUENCE</scope>
</reference>
<proteinExistence type="predicted"/>
<feature type="non-terminal residue" evidence="2">
    <location>
        <position position="1"/>
    </location>
</feature>
<dbReference type="AlphaFoldDB" id="T1C9A4"/>
<organism evidence="2">
    <name type="scientific">mine drainage metagenome</name>
    <dbReference type="NCBI Taxonomy" id="410659"/>
    <lineage>
        <taxon>unclassified sequences</taxon>
        <taxon>metagenomes</taxon>
        <taxon>ecological metagenomes</taxon>
    </lineage>
</organism>
<protein>
    <submittedName>
        <fullName evidence="2">ISA1214-6 transposase</fullName>
    </submittedName>
</protein>
<reference evidence="2" key="1">
    <citation type="submission" date="2013-08" db="EMBL/GenBank/DDBJ databases">
        <authorList>
            <person name="Mendez C."/>
            <person name="Richter M."/>
            <person name="Ferrer M."/>
            <person name="Sanchez J."/>
        </authorList>
    </citation>
    <scope>NUCLEOTIDE SEQUENCE</scope>
</reference>
<accession>T1C9A4</accession>
<feature type="region of interest" description="Disordered" evidence="1">
    <location>
        <begin position="1"/>
        <end position="43"/>
    </location>
</feature>
<dbReference type="EMBL" id="AUZX01002098">
    <property type="protein sequence ID" value="EQD77658.1"/>
    <property type="molecule type" value="Genomic_DNA"/>
</dbReference>
<feature type="compositionally biased region" description="Polar residues" evidence="1">
    <location>
        <begin position="1"/>
        <end position="19"/>
    </location>
</feature>